<evidence type="ECO:0000259" key="5">
    <source>
        <dbReference type="Pfam" id="PF01755"/>
    </source>
</evidence>
<organism evidence="6 7">
    <name type="scientific">Cotonvirus japonicus</name>
    <dbReference type="NCBI Taxonomy" id="2811091"/>
    <lineage>
        <taxon>Viruses</taxon>
        <taxon>Varidnaviria</taxon>
        <taxon>Bamfordvirae</taxon>
        <taxon>Nucleocytoviricota</taxon>
        <taxon>Megaviricetes</taxon>
        <taxon>Imitervirales</taxon>
        <taxon>Mimiviridae</taxon>
        <taxon>Megamimivirinae</taxon>
        <taxon>Cotonvirus</taxon>
        <taxon>Cotonvirus japonicum</taxon>
    </lineage>
</organism>
<dbReference type="RefSeq" id="YP_010842091.1">
    <property type="nucleotide sequence ID" value="NC_079139.1"/>
</dbReference>
<feature type="domain" description="Glycosyl transferase family 25" evidence="5">
    <location>
        <begin position="5"/>
        <end position="188"/>
    </location>
</feature>
<dbReference type="GO" id="GO:0016757">
    <property type="term" value="F:glycosyltransferase activity"/>
    <property type="evidence" value="ECO:0007669"/>
    <property type="project" value="UniProtKB-KW"/>
</dbReference>
<dbReference type="SUPFAM" id="SSF53756">
    <property type="entry name" value="UDP-Glycosyltransferase/glycogen phosphorylase"/>
    <property type="match status" value="1"/>
</dbReference>
<keyword evidence="3" id="KW-0808">Transferase</keyword>
<dbReference type="InterPro" id="IPR038577">
    <property type="entry name" value="GT10-like_C_sf"/>
</dbReference>
<dbReference type="Pfam" id="PF00852">
    <property type="entry name" value="Glyco_transf_10"/>
    <property type="match status" value="1"/>
</dbReference>
<accession>A0ABM7NTI7</accession>
<dbReference type="InterPro" id="IPR002654">
    <property type="entry name" value="Glyco_trans_25"/>
</dbReference>
<dbReference type="CDD" id="cd06532">
    <property type="entry name" value="Glyco_transf_25"/>
    <property type="match status" value="1"/>
</dbReference>
<dbReference type="Pfam" id="PF01755">
    <property type="entry name" value="Glyco_transf_25"/>
    <property type="match status" value="1"/>
</dbReference>
<reference evidence="6 7" key="1">
    <citation type="submission" date="2021-02" db="EMBL/GenBank/DDBJ databases">
        <title>Cotonvirus japonicus, which uses Golgi apparatus of host cells for its virion factory, phylogenetically links tailed tupanvirus and icosahedral mimivirus.</title>
        <authorList>
            <person name="Takahashi H."/>
            <person name="Fukaya S."/>
            <person name="Song C."/>
            <person name="Murata K."/>
            <person name="Takemura M."/>
        </authorList>
    </citation>
    <scope>NUCLEOTIDE SEQUENCE [LARGE SCALE GENOMIC DNA]</scope>
</reference>
<dbReference type="PANTHER" id="PTHR11929">
    <property type="entry name" value="ALPHA- 1,3 -FUCOSYLTRANSFERASE"/>
    <property type="match status" value="1"/>
</dbReference>
<dbReference type="EMBL" id="AP024483">
    <property type="protein sequence ID" value="BCS83483.1"/>
    <property type="molecule type" value="Genomic_DNA"/>
</dbReference>
<proteinExistence type="inferred from homology"/>
<sequence length="622" mass="73177">MDNIKVVCINLKRRQDRRNEMRKKFTLNNILNYEFYEAVDGYVIDAADTRLSIFKHSNRDLTRRGFIGCALSHIGVWNQLINDSKYDRYLVIEDDVNFIENFHEHFENILCQLKSEYHTLLLGITVEKENQAESKKYYIDNTSYTIHELTKHLYGGGAFGYLLDKTSANHYINYINDNGVRTAIDYLMIKSGIQHYETHPHLILSDSVQHSNHFVDSDIQRDYNRIVFSKLSNNNNFDDYVFYPNKDSMRGDICELCADISMLKRIADNNDKCVAFNTYGWIKHTISGVDKFIDLPNKFYESDGLYVKRSYIDTLRILTLQEKKIIIQRKMQKSPIKFYIGNLATEYAQHIVDCILRCFDNYSITKDNDFDISINHIMETPVHKNQSLNISISGEPFNTSHKYDICIDAKHMSNSEETIHYPFLFSSLREHRKSIYPKDYIKPKTKFCAYMYNRIHNHRIWYFKLLSTYKHVDALGKCCRNVDIPDTRHHFTDELTYNDIAIEYYSEYKFVLAIENTFLPGYSTEKLINPMIANSIPIYWGDSAIFKYVNKRRVIYVPDFNSDQELLDYIKLVDSNDSLFNKIIRENIYVDSNFSLNDREQELHEKIKNSLFVVIGGGSLGR</sequence>
<evidence type="ECO:0000256" key="1">
    <source>
        <dbReference type="ARBA" id="ARBA00008919"/>
    </source>
</evidence>
<keyword evidence="2 6" id="KW-0328">Glycosyltransferase</keyword>
<dbReference type="InterPro" id="IPR001503">
    <property type="entry name" value="Glyco_trans_10"/>
</dbReference>
<name>A0ABM7NTI7_9VIRU</name>
<evidence type="ECO:0000313" key="6">
    <source>
        <dbReference type="EMBL" id="BCS83483.1"/>
    </source>
</evidence>
<dbReference type="Proteomes" id="UP001321479">
    <property type="component" value="Segment"/>
</dbReference>
<dbReference type="PANTHER" id="PTHR11929:SF194">
    <property type="entry name" value="ALPHA-(1,3)-FUCOSYLTRANSFERASE 10"/>
    <property type="match status" value="1"/>
</dbReference>
<keyword evidence="7" id="KW-1185">Reference proteome</keyword>
<evidence type="ECO:0000256" key="3">
    <source>
        <dbReference type="ARBA" id="ARBA00022679"/>
    </source>
</evidence>
<evidence type="ECO:0000259" key="4">
    <source>
        <dbReference type="Pfam" id="PF00852"/>
    </source>
</evidence>
<evidence type="ECO:0000256" key="2">
    <source>
        <dbReference type="ARBA" id="ARBA00022676"/>
    </source>
</evidence>
<dbReference type="GeneID" id="80558688"/>
<dbReference type="InterPro" id="IPR055270">
    <property type="entry name" value="Glyco_tran_10_C"/>
</dbReference>
<evidence type="ECO:0000313" key="7">
    <source>
        <dbReference type="Proteomes" id="UP001321479"/>
    </source>
</evidence>
<comment type="similarity">
    <text evidence="1">Belongs to the glycosyltransferase 10 family.</text>
</comment>
<dbReference type="Gene3D" id="3.40.50.11660">
    <property type="entry name" value="Glycosyl transferase family 10, C-terminal domain"/>
    <property type="match status" value="1"/>
</dbReference>
<feature type="domain" description="Fucosyltransferase C-terminal" evidence="4">
    <location>
        <begin position="443"/>
        <end position="582"/>
    </location>
</feature>
<protein>
    <submittedName>
        <fullName evidence="6">Fucosyltransferase</fullName>
    </submittedName>
</protein>